<dbReference type="Proteomes" id="UP000680865">
    <property type="component" value="Unassembled WGS sequence"/>
</dbReference>
<name>A0A919SZC7_9ACTN</name>
<reference evidence="2" key="1">
    <citation type="submission" date="2021-03" db="EMBL/GenBank/DDBJ databases">
        <title>Whole genome shotgun sequence of Actinoplanes consettensis NBRC 14913.</title>
        <authorList>
            <person name="Komaki H."/>
            <person name="Tamura T."/>
        </authorList>
    </citation>
    <scope>NUCLEOTIDE SEQUENCE</scope>
    <source>
        <strain evidence="2">NBRC 14913</strain>
    </source>
</reference>
<protein>
    <submittedName>
        <fullName evidence="2">Uncharacterized protein</fullName>
    </submittedName>
</protein>
<keyword evidence="3" id="KW-1185">Reference proteome</keyword>
<accession>A0A919SZC7</accession>
<proteinExistence type="predicted"/>
<organism evidence="2 3">
    <name type="scientific">Winogradskya consettensis</name>
    <dbReference type="NCBI Taxonomy" id="113560"/>
    <lineage>
        <taxon>Bacteria</taxon>
        <taxon>Bacillati</taxon>
        <taxon>Actinomycetota</taxon>
        <taxon>Actinomycetes</taxon>
        <taxon>Micromonosporales</taxon>
        <taxon>Micromonosporaceae</taxon>
        <taxon>Winogradskya</taxon>
    </lineage>
</organism>
<dbReference type="EMBL" id="BOQP01000050">
    <property type="protein sequence ID" value="GIM82045.1"/>
    <property type="molecule type" value="Genomic_DNA"/>
</dbReference>
<evidence type="ECO:0000313" key="2">
    <source>
        <dbReference type="EMBL" id="GIM82045.1"/>
    </source>
</evidence>
<gene>
    <name evidence="2" type="ORF">Aco04nite_79610</name>
</gene>
<dbReference type="AlphaFoldDB" id="A0A919SZC7"/>
<comment type="caution">
    <text evidence="2">The sequence shown here is derived from an EMBL/GenBank/DDBJ whole genome shotgun (WGS) entry which is preliminary data.</text>
</comment>
<evidence type="ECO:0000256" key="1">
    <source>
        <dbReference type="SAM" id="MobiDB-lite"/>
    </source>
</evidence>
<evidence type="ECO:0000313" key="3">
    <source>
        <dbReference type="Proteomes" id="UP000680865"/>
    </source>
</evidence>
<feature type="region of interest" description="Disordered" evidence="1">
    <location>
        <begin position="1"/>
        <end position="59"/>
    </location>
</feature>
<sequence length="59" mass="6042">MHGSAVGRIGAGHIDALTADPGDRPGIGGHRVRYAQHAESGDHDPGNGDGEDAPPVTYR</sequence>